<evidence type="ECO:0000256" key="1">
    <source>
        <dbReference type="SAM" id="SignalP"/>
    </source>
</evidence>
<accession>A0A432YSW4</accession>
<organism evidence="2 3">
    <name type="scientific">Idiomarina ramblicola</name>
    <dbReference type="NCBI Taxonomy" id="263724"/>
    <lineage>
        <taxon>Bacteria</taxon>
        <taxon>Pseudomonadati</taxon>
        <taxon>Pseudomonadota</taxon>
        <taxon>Gammaproteobacteria</taxon>
        <taxon>Alteromonadales</taxon>
        <taxon>Idiomarinaceae</taxon>
        <taxon>Idiomarina</taxon>
    </lineage>
</organism>
<dbReference type="OrthoDB" id="192575at2"/>
<dbReference type="RefSeq" id="WP_126783154.1">
    <property type="nucleotide sequence ID" value="NZ_PIQC01000010.1"/>
</dbReference>
<evidence type="ECO:0008006" key="4">
    <source>
        <dbReference type="Google" id="ProtNLM"/>
    </source>
</evidence>
<dbReference type="EMBL" id="PIQC01000010">
    <property type="protein sequence ID" value="RUO64738.1"/>
    <property type="molecule type" value="Genomic_DNA"/>
</dbReference>
<proteinExistence type="predicted"/>
<feature type="signal peptide" evidence="1">
    <location>
        <begin position="1"/>
        <end position="19"/>
    </location>
</feature>
<dbReference type="InterPro" id="IPR011990">
    <property type="entry name" value="TPR-like_helical_dom_sf"/>
</dbReference>
<keyword evidence="3" id="KW-1185">Reference proteome</keyword>
<comment type="caution">
    <text evidence="2">The sequence shown here is derived from an EMBL/GenBank/DDBJ whole genome shotgun (WGS) entry which is preliminary data.</text>
</comment>
<gene>
    <name evidence="2" type="ORF">CWI78_12625</name>
</gene>
<name>A0A432YSW4_9GAMM</name>
<dbReference type="SUPFAM" id="SSF48452">
    <property type="entry name" value="TPR-like"/>
    <property type="match status" value="1"/>
</dbReference>
<evidence type="ECO:0000313" key="2">
    <source>
        <dbReference type="EMBL" id="RUO64738.1"/>
    </source>
</evidence>
<feature type="chain" id="PRO_5019258232" description="Tetratricopeptide repeat protein" evidence="1">
    <location>
        <begin position="20"/>
        <end position="288"/>
    </location>
</feature>
<evidence type="ECO:0000313" key="3">
    <source>
        <dbReference type="Proteomes" id="UP000288058"/>
    </source>
</evidence>
<dbReference type="Proteomes" id="UP000288058">
    <property type="component" value="Unassembled WGS sequence"/>
</dbReference>
<reference evidence="3" key="1">
    <citation type="journal article" date="2018" name="Front. Microbiol.">
        <title>Genome-Based Analysis Reveals the Taxonomy and Diversity of the Family Idiomarinaceae.</title>
        <authorList>
            <person name="Liu Y."/>
            <person name="Lai Q."/>
            <person name="Shao Z."/>
        </authorList>
    </citation>
    <scope>NUCLEOTIDE SEQUENCE [LARGE SCALE GENOMIC DNA]</scope>
    <source>
        <strain evidence="3">R22</strain>
    </source>
</reference>
<protein>
    <recommendedName>
        <fullName evidence="4">Tetratricopeptide repeat protein</fullName>
    </recommendedName>
</protein>
<dbReference type="Gene3D" id="1.25.40.10">
    <property type="entry name" value="Tetratricopeptide repeat domain"/>
    <property type="match status" value="2"/>
</dbReference>
<dbReference type="AlphaFoldDB" id="A0A432YSW4"/>
<sequence>MKWLLFVLTTFILVSGAYAGESHQQMIQQHLSEKQLDEAEDIAENWVENEPENATAWHTRGIVMAQQAQDAFFSALSYAGKSLESFQKAVELEPDSLKYRNALMQFYLMAPSIAGGDDEKALAQIEAIKAIDPAQGTLARIGYFRHHEQEEQAAELLTEALTQYPNNADVLVYAGFQEQRSENYEKALSFFEQAAAGESAEGDSSVMALYQIGKTSVLAETKVEEGIHALRQYLKLEVPENAPDTHWANFRLAQLLTLKGNDEESKQLLAELKEVDDKALQKQISSWN</sequence>
<keyword evidence="1" id="KW-0732">Signal</keyword>